<name>A0A372IQ56_9BACT</name>
<dbReference type="EMBL" id="QVQT01000003">
    <property type="protein sequence ID" value="RFU17008.1"/>
    <property type="molecule type" value="Genomic_DNA"/>
</dbReference>
<proteinExistence type="predicted"/>
<dbReference type="RefSeq" id="WP_117299201.1">
    <property type="nucleotide sequence ID" value="NZ_QVQT02000003.1"/>
</dbReference>
<keyword evidence="3" id="KW-1185">Reference proteome</keyword>
<sequence length="95" mass="10446">MAAEAVKKSRKGRLGIYLAAGYIVLVVAVYILTAATTKPSNVGLDWIPFVMLAFPWYQMDIHLLLSGFVINAGILYLIGTLAGTLWREMRKSKSA</sequence>
<evidence type="ECO:0000313" key="3">
    <source>
        <dbReference type="Proteomes" id="UP000264702"/>
    </source>
</evidence>
<gene>
    <name evidence="2" type="ORF">D0Y96_09860</name>
</gene>
<keyword evidence="1" id="KW-0812">Transmembrane</keyword>
<dbReference type="Proteomes" id="UP000264702">
    <property type="component" value="Unassembled WGS sequence"/>
</dbReference>
<protein>
    <submittedName>
        <fullName evidence="2">Uncharacterized protein</fullName>
    </submittedName>
</protein>
<reference evidence="2 3" key="1">
    <citation type="submission" date="2018-08" db="EMBL/GenBank/DDBJ databases">
        <title>Acidipila sp. 4G-K13, an acidobacterium isolated from forest soil.</title>
        <authorList>
            <person name="Gao Z.-H."/>
            <person name="Qiu L.-H."/>
        </authorList>
    </citation>
    <scope>NUCLEOTIDE SEQUENCE [LARGE SCALE GENOMIC DNA]</scope>
    <source>
        <strain evidence="2 3">4G-K13</strain>
    </source>
</reference>
<feature type="transmembrane region" description="Helical" evidence="1">
    <location>
        <begin position="61"/>
        <end position="86"/>
    </location>
</feature>
<feature type="transmembrane region" description="Helical" evidence="1">
    <location>
        <begin position="14"/>
        <end position="35"/>
    </location>
</feature>
<accession>A0A372IQ56</accession>
<keyword evidence="1" id="KW-0472">Membrane</keyword>
<evidence type="ECO:0000256" key="1">
    <source>
        <dbReference type="SAM" id="Phobius"/>
    </source>
</evidence>
<comment type="caution">
    <text evidence="2">The sequence shown here is derived from an EMBL/GenBank/DDBJ whole genome shotgun (WGS) entry which is preliminary data.</text>
</comment>
<organism evidence="2 3">
    <name type="scientific">Paracidobacterium acidisoli</name>
    <dbReference type="NCBI Taxonomy" id="2303751"/>
    <lineage>
        <taxon>Bacteria</taxon>
        <taxon>Pseudomonadati</taxon>
        <taxon>Acidobacteriota</taxon>
        <taxon>Terriglobia</taxon>
        <taxon>Terriglobales</taxon>
        <taxon>Acidobacteriaceae</taxon>
        <taxon>Paracidobacterium</taxon>
    </lineage>
</organism>
<keyword evidence="1" id="KW-1133">Transmembrane helix</keyword>
<evidence type="ECO:0000313" key="2">
    <source>
        <dbReference type="EMBL" id="RFU17008.1"/>
    </source>
</evidence>
<dbReference type="AlphaFoldDB" id="A0A372IQ56"/>